<proteinExistence type="predicted"/>
<evidence type="ECO:0000259" key="1">
    <source>
        <dbReference type="Pfam" id="PF21798"/>
    </source>
</evidence>
<dbReference type="Proteomes" id="UP001209412">
    <property type="component" value="Unassembled WGS sequence"/>
</dbReference>
<dbReference type="Pfam" id="PF21798">
    <property type="entry name" value="DUF6878"/>
    <property type="match status" value="1"/>
</dbReference>
<dbReference type="InterPro" id="IPR049243">
    <property type="entry name" value="DUF6878"/>
</dbReference>
<dbReference type="Proteomes" id="UP001242288">
    <property type="component" value="Unassembled WGS sequence"/>
</dbReference>
<dbReference type="EMBL" id="JAMXWF010000036">
    <property type="protein sequence ID" value="MDQ6411826.1"/>
    <property type="molecule type" value="Genomic_DNA"/>
</dbReference>
<protein>
    <recommendedName>
        <fullName evidence="1">DUF6878 domain-containing protein</fullName>
    </recommendedName>
</protein>
<evidence type="ECO:0000313" key="2">
    <source>
        <dbReference type="EMBL" id="MCX4150008.1"/>
    </source>
</evidence>
<reference evidence="3" key="1">
    <citation type="submission" date="2022-06" db="EMBL/GenBank/DDBJ databases">
        <title>PHB producers.</title>
        <authorList>
            <person name="Besaury L."/>
        </authorList>
    </citation>
    <scope>NUCLEOTIDE SEQUENCE</scope>
    <source>
        <strain evidence="3 4">SEWS6</strain>
    </source>
</reference>
<comment type="caution">
    <text evidence="3">The sequence shown here is derived from an EMBL/GenBank/DDBJ whole genome shotgun (WGS) entry which is preliminary data.</text>
</comment>
<name>A0AAP5BHU2_9BURK</name>
<evidence type="ECO:0000313" key="5">
    <source>
        <dbReference type="Proteomes" id="UP001242288"/>
    </source>
</evidence>
<feature type="domain" description="DUF6878" evidence="1">
    <location>
        <begin position="28"/>
        <end position="155"/>
    </location>
</feature>
<evidence type="ECO:0000313" key="3">
    <source>
        <dbReference type="EMBL" id="MDQ6411826.1"/>
    </source>
</evidence>
<accession>A0AAP5BHU2</accession>
<keyword evidence="4" id="KW-1185">Reference proteome</keyword>
<evidence type="ECO:0000313" key="4">
    <source>
        <dbReference type="Proteomes" id="UP001209412"/>
    </source>
</evidence>
<gene>
    <name evidence="3" type="ORF">NIE36_32255</name>
    <name evidence="2" type="ORF">OSB80_32320</name>
</gene>
<organism evidence="3 5">
    <name type="scientific">Paraburkholderia madseniana</name>
    <dbReference type="NCBI Taxonomy" id="2599607"/>
    <lineage>
        <taxon>Bacteria</taxon>
        <taxon>Pseudomonadati</taxon>
        <taxon>Pseudomonadota</taxon>
        <taxon>Betaproteobacteria</taxon>
        <taxon>Burkholderiales</taxon>
        <taxon>Burkholderiaceae</taxon>
        <taxon>Paraburkholderia</taxon>
    </lineage>
</organism>
<sequence length="160" mass="17289">MSDLLNQPRHNESDCLPAAAEKTPDLILSRNKPVLIDALRNVDASGATVCYSGSGDSGNDNEVSILIADGQAFESNTTVTVTTLRSQYVDGQWQTAYVEETVSLTQALSDYADRAIEVFHSGFEDGEGGSGEVDFVCETGTVTLDHRDYYVESAQTVTRL</sequence>
<dbReference type="AlphaFoldDB" id="A0AAP5BHU2"/>
<dbReference type="EMBL" id="JAPKHW010000036">
    <property type="protein sequence ID" value="MCX4150008.1"/>
    <property type="molecule type" value="Genomic_DNA"/>
</dbReference>
<dbReference type="RefSeq" id="WP_266243568.1">
    <property type="nucleotide sequence ID" value="NZ_JAMXWF010000036.1"/>
</dbReference>